<sequence length="58" mass="5802">MSPGPTCLHMSTPTIAVIGAGGMGSKMALRMFNSGSGPILTELTGRSPASLNALKRAG</sequence>
<reference evidence="1 2" key="1">
    <citation type="journal article" date="2019" name="Nat. Ecol. Evol.">
        <title>Megaphylogeny resolves global patterns of mushroom evolution.</title>
        <authorList>
            <person name="Varga T."/>
            <person name="Krizsan K."/>
            <person name="Foldi C."/>
            <person name="Dima B."/>
            <person name="Sanchez-Garcia M."/>
            <person name="Sanchez-Ramirez S."/>
            <person name="Szollosi G.J."/>
            <person name="Szarkandi J.G."/>
            <person name="Papp V."/>
            <person name="Albert L."/>
            <person name="Andreopoulos W."/>
            <person name="Angelini C."/>
            <person name="Antonin V."/>
            <person name="Barry K.W."/>
            <person name="Bougher N.L."/>
            <person name="Buchanan P."/>
            <person name="Buyck B."/>
            <person name="Bense V."/>
            <person name="Catcheside P."/>
            <person name="Chovatia M."/>
            <person name="Cooper J."/>
            <person name="Damon W."/>
            <person name="Desjardin D."/>
            <person name="Finy P."/>
            <person name="Geml J."/>
            <person name="Haridas S."/>
            <person name="Hughes K."/>
            <person name="Justo A."/>
            <person name="Karasinski D."/>
            <person name="Kautmanova I."/>
            <person name="Kiss B."/>
            <person name="Kocsube S."/>
            <person name="Kotiranta H."/>
            <person name="LaButti K.M."/>
            <person name="Lechner B.E."/>
            <person name="Liimatainen K."/>
            <person name="Lipzen A."/>
            <person name="Lukacs Z."/>
            <person name="Mihaltcheva S."/>
            <person name="Morgado L.N."/>
            <person name="Niskanen T."/>
            <person name="Noordeloos M.E."/>
            <person name="Ohm R.A."/>
            <person name="Ortiz-Santana B."/>
            <person name="Ovrebo C."/>
            <person name="Racz N."/>
            <person name="Riley R."/>
            <person name="Savchenko A."/>
            <person name="Shiryaev A."/>
            <person name="Soop K."/>
            <person name="Spirin V."/>
            <person name="Szebenyi C."/>
            <person name="Tomsovsky M."/>
            <person name="Tulloss R.E."/>
            <person name="Uehling J."/>
            <person name="Grigoriev I.V."/>
            <person name="Vagvolgyi C."/>
            <person name="Papp T."/>
            <person name="Martin F.M."/>
            <person name="Miettinen O."/>
            <person name="Hibbett D.S."/>
            <person name="Nagy L.G."/>
        </authorList>
    </citation>
    <scope>NUCLEOTIDE SEQUENCE [LARGE SCALE GENOMIC DNA]</scope>
    <source>
        <strain evidence="1 2">CBS 962.96</strain>
    </source>
</reference>
<evidence type="ECO:0008006" key="3">
    <source>
        <dbReference type="Google" id="ProtNLM"/>
    </source>
</evidence>
<protein>
    <recommendedName>
        <fullName evidence="3">6-phosphogluconate dehydrogenase NADP-binding domain-containing protein</fullName>
    </recommendedName>
</protein>
<evidence type="ECO:0000313" key="1">
    <source>
        <dbReference type="EMBL" id="THU91959.1"/>
    </source>
</evidence>
<dbReference type="Gene3D" id="3.40.50.720">
    <property type="entry name" value="NAD(P)-binding Rossmann-like Domain"/>
    <property type="match status" value="1"/>
</dbReference>
<dbReference type="AlphaFoldDB" id="A0A4S8LR59"/>
<name>A0A4S8LR59_DENBC</name>
<dbReference type="EMBL" id="ML179293">
    <property type="protein sequence ID" value="THU91959.1"/>
    <property type="molecule type" value="Genomic_DNA"/>
</dbReference>
<proteinExistence type="predicted"/>
<dbReference type="OrthoDB" id="9988102at2759"/>
<evidence type="ECO:0000313" key="2">
    <source>
        <dbReference type="Proteomes" id="UP000297245"/>
    </source>
</evidence>
<gene>
    <name evidence="1" type="ORF">K435DRAFT_780465</name>
</gene>
<dbReference type="Proteomes" id="UP000297245">
    <property type="component" value="Unassembled WGS sequence"/>
</dbReference>
<keyword evidence="2" id="KW-1185">Reference proteome</keyword>
<accession>A0A4S8LR59</accession>
<organism evidence="1 2">
    <name type="scientific">Dendrothele bispora (strain CBS 962.96)</name>
    <dbReference type="NCBI Taxonomy" id="1314807"/>
    <lineage>
        <taxon>Eukaryota</taxon>
        <taxon>Fungi</taxon>
        <taxon>Dikarya</taxon>
        <taxon>Basidiomycota</taxon>
        <taxon>Agaricomycotina</taxon>
        <taxon>Agaricomycetes</taxon>
        <taxon>Agaricomycetidae</taxon>
        <taxon>Agaricales</taxon>
        <taxon>Agaricales incertae sedis</taxon>
        <taxon>Dendrothele</taxon>
    </lineage>
</organism>